<feature type="region of interest" description="Disordered" evidence="1">
    <location>
        <begin position="35"/>
        <end position="66"/>
    </location>
</feature>
<dbReference type="EMBL" id="BSXT01000500">
    <property type="protein sequence ID" value="GMF28839.1"/>
    <property type="molecule type" value="Genomic_DNA"/>
</dbReference>
<evidence type="ECO:0000313" key="3">
    <source>
        <dbReference type="Proteomes" id="UP001165121"/>
    </source>
</evidence>
<dbReference type="GO" id="GO:0030544">
    <property type="term" value="F:Hsp70 protein binding"/>
    <property type="evidence" value="ECO:0007669"/>
    <property type="project" value="TreeGrafter"/>
</dbReference>
<dbReference type="SUPFAM" id="SSF48452">
    <property type="entry name" value="TPR-like"/>
    <property type="match status" value="1"/>
</dbReference>
<sequence>MAFYRAWMNAATSTLAHSDLIINAIRVKGTRWVMSSHGTPRQHHPNHTIHSRRLSSPPPSHPRQKDTFISKNKRTVGKKGMALPLPTGFDPSKMMQFLASLPEEEQTGLLQGAMDQLGDFQQRAAKSRTREGLVQRFREARARFVRPGGIFAEERRAGQMKPDGVQISLSNTDAKPNLDMKSLKSLQPMISQELVVGTTHRGRYLCGWVAVDDAFFGIASSSLLLEDVTGQLVEIAAYGLPYYKVRQDLSEGIRVEQPMEMIPWREVPTDLEGWKKLGNEFFSVLNSVNEGRGALACYKRAIQQMKEEVGKIAVLLNNIATCRCKVGDYKAAVQLAGTAVHLDPSYVKGWFRLASALADQSETSQGGSMLATRVVAHACKTIPLSPKERRLLEGTLKKNDSITTPYQLSSMQSYAEWCGCYRKGLAAHAACYRDVGLVLNNIAAVHTMLHSETSVVPGISVGGVDTPPAESDHPIPDTEAALLHSTIAGIIDPLNFKAWARRARCLQKLGLGQEKCVADLNAIRASVVSRAFSPTESRERVQEFKSAMSSEVDRRVKQPSKGNTKLTVSDVSTEVQRNQRDALQSANIASTIMREEYEEKGSALGPTSGEEKESIDEYITGKHQKKDLPRDMEMFAKHPPPQILIEFPKVRGWPTGINPVFAQKVLHRVYLDASASPWVIAASMRDGVFYHNLQAADLIKRWHGTEAMKILDAKGKNLKYGDIIDGRREGSIPVYDARIRSNFANNPNHAEVYFFGTTHVAIGFNDLSSLLAAKIQDKTSTCSEALRFVGFEMSEFAVAKCKGIARMLGSPEVSISSVMEVWLSSTWSKTTLTDFRKCLAAVLKSLDGSQQNPKVISYWTAAETISAAKARSEFFLNMERYNQKSFIAPSCFRREIDRLDLIQYMLTGEVRASSNVLNVLERNSAALLMRTLHSVDRLSVADLFVIHVMTNIRRRRDLMMNNRLTIDVNYGVVKAMRGQAANDPDNQKLLARIAKLRPYTISWSNVLYYFLPEDFHDLARRCSMHGDCMHYGYSMNWPTQVYGTSIIDYNPGNSKQLINTALDTTLGFLSSDSFIPSTMELFQMIGLDKLVLLPIRDHPLNGTGYVLAQIYKKHWIDHFM</sequence>
<comment type="caution">
    <text evidence="2">The sequence shown here is derived from an EMBL/GenBank/DDBJ whole genome shotgun (WGS) entry which is preliminary data.</text>
</comment>
<proteinExistence type="predicted"/>
<dbReference type="GO" id="GO:0051879">
    <property type="term" value="F:Hsp90 protein binding"/>
    <property type="evidence" value="ECO:0007669"/>
    <property type="project" value="TreeGrafter"/>
</dbReference>
<gene>
    <name evidence="2" type="ORF">Pfra01_000605400</name>
</gene>
<dbReference type="InterPro" id="IPR011990">
    <property type="entry name" value="TPR-like_helical_dom_sf"/>
</dbReference>
<dbReference type="OrthoDB" id="97095at2759"/>
<protein>
    <submittedName>
        <fullName evidence="2">Unnamed protein product</fullName>
    </submittedName>
</protein>
<dbReference type="Proteomes" id="UP001165121">
    <property type="component" value="Unassembled WGS sequence"/>
</dbReference>
<accession>A0A9W6UBB7</accession>
<dbReference type="GO" id="GO:0005829">
    <property type="term" value="C:cytosol"/>
    <property type="evidence" value="ECO:0007669"/>
    <property type="project" value="TreeGrafter"/>
</dbReference>
<dbReference type="GO" id="GO:0005634">
    <property type="term" value="C:nucleus"/>
    <property type="evidence" value="ECO:0007669"/>
    <property type="project" value="TreeGrafter"/>
</dbReference>
<organism evidence="2 3">
    <name type="scientific">Phytophthora fragariaefolia</name>
    <dbReference type="NCBI Taxonomy" id="1490495"/>
    <lineage>
        <taxon>Eukaryota</taxon>
        <taxon>Sar</taxon>
        <taxon>Stramenopiles</taxon>
        <taxon>Oomycota</taxon>
        <taxon>Peronosporomycetes</taxon>
        <taxon>Peronosporales</taxon>
        <taxon>Peronosporaceae</taxon>
        <taxon>Phytophthora</taxon>
    </lineage>
</organism>
<dbReference type="GO" id="GO:0006457">
    <property type="term" value="P:protein folding"/>
    <property type="evidence" value="ECO:0007669"/>
    <property type="project" value="TreeGrafter"/>
</dbReference>
<evidence type="ECO:0000256" key="1">
    <source>
        <dbReference type="SAM" id="MobiDB-lite"/>
    </source>
</evidence>
<dbReference type="Gene3D" id="1.25.40.10">
    <property type="entry name" value="Tetratricopeptide repeat domain"/>
    <property type="match status" value="1"/>
</dbReference>
<feature type="region of interest" description="Disordered" evidence="1">
    <location>
        <begin position="554"/>
        <end position="573"/>
    </location>
</feature>
<feature type="compositionally biased region" description="Basic residues" evidence="1">
    <location>
        <begin position="40"/>
        <end position="53"/>
    </location>
</feature>
<keyword evidence="3" id="KW-1185">Reference proteome</keyword>
<reference evidence="2" key="1">
    <citation type="submission" date="2023-04" db="EMBL/GenBank/DDBJ databases">
        <title>Phytophthora fragariaefolia NBRC 109709.</title>
        <authorList>
            <person name="Ichikawa N."/>
            <person name="Sato H."/>
            <person name="Tonouchi N."/>
        </authorList>
    </citation>
    <scope>NUCLEOTIDE SEQUENCE</scope>
    <source>
        <strain evidence="2">NBRC 109709</strain>
    </source>
</reference>
<name>A0A9W6UBB7_9STRA</name>
<dbReference type="PANTHER" id="PTHR46035">
    <property type="entry name" value="TETRATRICOPEPTIDE REPEAT PROTEIN 4"/>
    <property type="match status" value="1"/>
</dbReference>
<evidence type="ECO:0000313" key="2">
    <source>
        <dbReference type="EMBL" id="GMF28839.1"/>
    </source>
</evidence>
<feature type="compositionally biased region" description="Polar residues" evidence="1">
    <location>
        <begin position="560"/>
        <end position="573"/>
    </location>
</feature>
<dbReference type="AlphaFoldDB" id="A0A9W6UBB7"/>
<dbReference type="PANTHER" id="PTHR46035:SF1">
    <property type="entry name" value="TETRATRICOPEPTIDE REPEAT PROTEIN 4"/>
    <property type="match status" value="1"/>
</dbReference>